<sequence>MYFPTQEEELLPTSLLADDAAEFDRFSPVAAWAEMVCKLHLLEKQKAREAQQEMTLASWSKKPQEDVRVKSRGFSKWFSNEPTGRSGENRMPLVTVSESEVATASVAGRSGGYQTGASINETSQQSCGGIASAQPRKGHQTAACPIRGSETSPQTME</sequence>
<protein>
    <submittedName>
        <fullName evidence="2">Uncharacterized protein</fullName>
    </submittedName>
</protein>
<feature type="non-terminal residue" evidence="2">
    <location>
        <position position="157"/>
    </location>
</feature>
<name>A0A812H9S3_9DINO</name>
<feature type="region of interest" description="Disordered" evidence="1">
    <location>
        <begin position="107"/>
        <end position="157"/>
    </location>
</feature>
<evidence type="ECO:0000313" key="2">
    <source>
        <dbReference type="EMBL" id="CAE6948250.1"/>
    </source>
</evidence>
<dbReference type="AlphaFoldDB" id="A0A812H9S3"/>
<accession>A0A812H9S3</accession>
<proteinExistence type="predicted"/>
<evidence type="ECO:0000313" key="3">
    <source>
        <dbReference type="Proteomes" id="UP000604046"/>
    </source>
</evidence>
<organism evidence="2 3">
    <name type="scientific">Symbiodinium natans</name>
    <dbReference type="NCBI Taxonomy" id="878477"/>
    <lineage>
        <taxon>Eukaryota</taxon>
        <taxon>Sar</taxon>
        <taxon>Alveolata</taxon>
        <taxon>Dinophyceae</taxon>
        <taxon>Suessiales</taxon>
        <taxon>Symbiodiniaceae</taxon>
        <taxon>Symbiodinium</taxon>
    </lineage>
</organism>
<dbReference type="Proteomes" id="UP000604046">
    <property type="component" value="Unassembled WGS sequence"/>
</dbReference>
<gene>
    <name evidence="2" type="ORF">SNAT2548_LOCUS1484</name>
</gene>
<keyword evidence="3" id="KW-1185">Reference proteome</keyword>
<dbReference type="EMBL" id="CAJNDS010000081">
    <property type="protein sequence ID" value="CAE6948250.1"/>
    <property type="molecule type" value="Genomic_DNA"/>
</dbReference>
<reference evidence="2" key="1">
    <citation type="submission" date="2021-02" db="EMBL/GenBank/DDBJ databases">
        <authorList>
            <person name="Dougan E. K."/>
            <person name="Rhodes N."/>
            <person name="Thang M."/>
            <person name="Chan C."/>
        </authorList>
    </citation>
    <scope>NUCLEOTIDE SEQUENCE</scope>
</reference>
<comment type="caution">
    <text evidence="2">The sequence shown here is derived from an EMBL/GenBank/DDBJ whole genome shotgun (WGS) entry which is preliminary data.</text>
</comment>
<feature type="compositionally biased region" description="Polar residues" evidence="1">
    <location>
        <begin position="115"/>
        <end position="127"/>
    </location>
</feature>
<evidence type="ECO:0000256" key="1">
    <source>
        <dbReference type="SAM" id="MobiDB-lite"/>
    </source>
</evidence>